<dbReference type="InterPro" id="IPR036390">
    <property type="entry name" value="WH_DNA-bd_sf"/>
</dbReference>
<dbReference type="PRINTS" id="PR00598">
    <property type="entry name" value="HTHMARR"/>
</dbReference>
<dbReference type="Pfam" id="PF12802">
    <property type="entry name" value="MarR_2"/>
    <property type="match status" value="1"/>
</dbReference>
<organism evidence="5 6">
    <name type="scientific">Chthoniobacter flavus Ellin428</name>
    <dbReference type="NCBI Taxonomy" id="497964"/>
    <lineage>
        <taxon>Bacteria</taxon>
        <taxon>Pseudomonadati</taxon>
        <taxon>Verrucomicrobiota</taxon>
        <taxon>Spartobacteria</taxon>
        <taxon>Chthoniobacterales</taxon>
        <taxon>Chthoniobacteraceae</taxon>
        <taxon>Chthoniobacter</taxon>
    </lineage>
</organism>
<dbReference type="SUPFAM" id="SSF46785">
    <property type="entry name" value="Winged helix' DNA-binding domain"/>
    <property type="match status" value="1"/>
</dbReference>
<dbReference type="STRING" id="497964.CfE428DRAFT_5937"/>
<dbReference type="PROSITE" id="PS01117">
    <property type="entry name" value="HTH_MARR_1"/>
    <property type="match status" value="1"/>
</dbReference>
<dbReference type="PANTHER" id="PTHR42756:SF1">
    <property type="entry name" value="TRANSCRIPTIONAL REPRESSOR OF EMRAB OPERON"/>
    <property type="match status" value="1"/>
</dbReference>
<dbReference type="InterPro" id="IPR023187">
    <property type="entry name" value="Tscrpt_reg_MarR-type_CS"/>
</dbReference>
<keyword evidence="1" id="KW-0805">Transcription regulation</keyword>
<accession>B4DAJ6</accession>
<feature type="domain" description="HTH marR-type" evidence="4">
    <location>
        <begin position="17"/>
        <end position="146"/>
    </location>
</feature>
<evidence type="ECO:0000256" key="2">
    <source>
        <dbReference type="ARBA" id="ARBA00023125"/>
    </source>
</evidence>
<dbReference type="PROSITE" id="PS50995">
    <property type="entry name" value="HTH_MARR_2"/>
    <property type="match status" value="1"/>
</dbReference>
<evidence type="ECO:0000313" key="5">
    <source>
        <dbReference type="EMBL" id="EDY16514.1"/>
    </source>
</evidence>
<dbReference type="GO" id="GO:0003700">
    <property type="term" value="F:DNA-binding transcription factor activity"/>
    <property type="evidence" value="ECO:0007669"/>
    <property type="project" value="InterPro"/>
</dbReference>
<keyword evidence="3" id="KW-0804">Transcription</keyword>
<proteinExistence type="predicted"/>
<dbReference type="Gene3D" id="1.10.10.10">
    <property type="entry name" value="Winged helix-like DNA-binding domain superfamily/Winged helix DNA-binding domain"/>
    <property type="match status" value="1"/>
</dbReference>
<dbReference type="RefSeq" id="WP_006983257.1">
    <property type="nucleotide sequence ID" value="NZ_ABVL01000031.1"/>
</dbReference>
<name>B4DAJ6_9BACT</name>
<evidence type="ECO:0000259" key="4">
    <source>
        <dbReference type="PROSITE" id="PS50995"/>
    </source>
</evidence>
<dbReference type="PANTHER" id="PTHR42756">
    <property type="entry name" value="TRANSCRIPTIONAL REGULATOR, MARR"/>
    <property type="match status" value="1"/>
</dbReference>
<dbReference type="Proteomes" id="UP000005824">
    <property type="component" value="Unassembled WGS sequence"/>
</dbReference>
<gene>
    <name evidence="5" type="ORF">CfE428DRAFT_5937</name>
</gene>
<dbReference type="InterPro" id="IPR000835">
    <property type="entry name" value="HTH_MarR-typ"/>
</dbReference>
<sequence>MPTLRAADSKRTDAERLADIFTVLQRCFILNLSKELNRGNVSFPQYCLLGFLREQNELTMSEIAQKMGHSTAAATGLIDRLENLGHVKRMHAKDDRRKVLVQITTSGSNLVAEVREDMISNLLKMMDVLDPAEQKTWLQIYEKIFSYCRSK</sequence>
<keyword evidence="2" id="KW-0238">DNA-binding</keyword>
<protein>
    <submittedName>
        <fullName evidence="5">Transcriptional regulator, MarR family</fullName>
    </submittedName>
</protein>
<dbReference type="GO" id="GO:0003677">
    <property type="term" value="F:DNA binding"/>
    <property type="evidence" value="ECO:0007669"/>
    <property type="project" value="UniProtKB-KW"/>
</dbReference>
<comment type="caution">
    <text evidence="5">The sequence shown here is derived from an EMBL/GenBank/DDBJ whole genome shotgun (WGS) entry which is preliminary data.</text>
</comment>
<evidence type="ECO:0000313" key="6">
    <source>
        <dbReference type="Proteomes" id="UP000005824"/>
    </source>
</evidence>
<evidence type="ECO:0000256" key="3">
    <source>
        <dbReference type="ARBA" id="ARBA00023163"/>
    </source>
</evidence>
<evidence type="ECO:0000256" key="1">
    <source>
        <dbReference type="ARBA" id="ARBA00023015"/>
    </source>
</evidence>
<dbReference type="InParanoid" id="B4DAJ6"/>
<reference evidence="5 6" key="1">
    <citation type="journal article" date="2011" name="J. Bacteriol.">
        <title>Genome sequence of Chthoniobacter flavus Ellin428, an aerobic heterotrophic soil bacterium.</title>
        <authorList>
            <person name="Kant R."/>
            <person name="van Passel M.W."/>
            <person name="Palva A."/>
            <person name="Lucas S."/>
            <person name="Lapidus A."/>
            <person name="Glavina Del Rio T."/>
            <person name="Dalin E."/>
            <person name="Tice H."/>
            <person name="Bruce D."/>
            <person name="Goodwin L."/>
            <person name="Pitluck S."/>
            <person name="Larimer F.W."/>
            <person name="Land M.L."/>
            <person name="Hauser L."/>
            <person name="Sangwan P."/>
            <person name="de Vos W.M."/>
            <person name="Janssen P.H."/>
            <person name="Smidt H."/>
        </authorList>
    </citation>
    <scope>NUCLEOTIDE SEQUENCE [LARGE SCALE GENOMIC DNA]</scope>
    <source>
        <strain evidence="5 6">Ellin428</strain>
    </source>
</reference>
<dbReference type="EMBL" id="ABVL01000031">
    <property type="protein sequence ID" value="EDY16514.1"/>
    <property type="molecule type" value="Genomic_DNA"/>
</dbReference>
<dbReference type="SMART" id="SM00347">
    <property type="entry name" value="HTH_MARR"/>
    <property type="match status" value="1"/>
</dbReference>
<keyword evidence="6" id="KW-1185">Reference proteome</keyword>
<dbReference type="FunCoup" id="B4DAJ6">
    <property type="interactions" value="179"/>
</dbReference>
<dbReference type="AlphaFoldDB" id="B4DAJ6"/>
<dbReference type="eggNOG" id="COG1846">
    <property type="taxonomic scope" value="Bacteria"/>
</dbReference>
<dbReference type="InterPro" id="IPR036388">
    <property type="entry name" value="WH-like_DNA-bd_sf"/>
</dbReference>